<dbReference type="Proteomes" id="UP000821845">
    <property type="component" value="Chromosome 3"/>
</dbReference>
<organism evidence="1 2">
    <name type="scientific">Hyalomma asiaticum</name>
    <name type="common">Tick</name>
    <dbReference type="NCBI Taxonomy" id="266040"/>
    <lineage>
        <taxon>Eukaryota</taxon>
        <taxon>Metazoa</taxon>
        <taxon>Ecdysozoa</taxon>
        <taxon>Arthropoda</taxon>
        <taxon>Chelicerata</taxon>
        <taxon>Arachnida</taxon>
        <taxon>Acari</taxon>
        <taxon>Parasitiformes</taxon>
        <taxon>Ixodida</taxon>
        <taxon>Ixodoidea</taxon>
        <taxon>Ixodidae</taxon>
        <taxon>Hyalomminae</taxon>
        <taxon>Hyalomma</taxon>
    </lineage>
</organism>
<reference evidence="1" key="1">
    <citation type="submission" date="2020-05" db="EMBL/GenBank/DDBJ databases">
        <title>Large-scale comparative analyses of tick genomes elucidate their genetic diversity and vector capacities.</title>
        <authorList>
            <person name="Jia N."/>
            <person name="Wang J."/>
            <person name="Shi W."/>
            <person name="Du L."/>
            <person name="Sun Y."/>
            <person name="Zhan W."/>
            <person name="Jiang J."/>
            <person name="Wang Q."/>
            <person name="Zhang B."/>
            <person name="Ji P."/>
            <person name="Sakyi L.B."/>
            <person name="Cui X."/>
            <person name="Yuan T."/>
            <person name="Jiang B."/>
            <person name="Yang W."/>
            <person name="Lam T.T.-Y."/>
            <person name="Chang Q."/>
            <person name="Ding S."/>
            <person name="Wang X."/>
            <person name="Zhu J."/>
            <person name="Ruan X."/>
            <person name="Zhao L."/>
            <person name="Wei J."/>
            <person name="Que T."/>
            <person name="Du C."/>
            <person name="Cheng J."/>
            <person name="Dai P."/>
            <person name="Han X."/>
            <person name="Huang E."/>
            <person name="Gao Y."/>
            <person name="Liu J."/>
            <person name="Shao H."/>
            <person name="Ye R."/>
            <person name="Li L."/>
            <person name="Wei W."/>
            <person name="Wang X."/>
            <person name="Wang C."/>
            <person name="Yang T."/>
            <person name="Huo Q."/>
            <person name="Li W."/>
            <person name="Guo W."/>
            <person name="Chen H."/>
            <person name="Zhou L."/>
            <person name="Ni X."/>
            <person name="Tian J."/>
            <person name="Zhou Y."/>
            <person name="Sheng Y."/>
            <person name="Liu T."/>
            <person name="Pan Y."/>
            <person name="Xia L."/>
            <person name="Li J."/>
            <person name="Zhao F."/>
            <person name="Cao W."/>
        </authorList>
    </citation>
    <scope>NUCLEOTIDE SEQUENCE</scope>
    <source>
        <strain evidence="1">Hyas-2018</strain>
    </source>
</reference>
<proteinExistence type="predicted"/>
<dbReference type="EMBL" id="CM023483">
    <property type="protein sequence ID" value="KAH6936002.1"/>
    <property type="molecule type" value="Genomic_DNA"/>
</dbReference>
<protein>
    <submittedName>
        <fullName evidence="1">Uncharacterized protein</fullName>
    </submittedName>
</protein>
<gene>
    <name evidence="1" type="ORF">HPB50_012240</name>
</gene>
<keyword evidence="2" id="KW-1185">Reference proteome</keyword>
<comment type="caution">
    <text evidence="1">The sequence shown here is derived from an EMBL/GenBank/DDBJ whole genome shotgun (WGS) entry which is preliminary data.</text>
</comment>
<name>A0ACB7SLC5_HYAAI</name>
<evidence type="ECO:0000313" key="1">
    <source>
        <dbReference type="EMBL" id="KAH6936002.1"/>
    </source>
</evidence>
<evidence type="ECO:0000313" key="2">
    <source>
        <dbReference type="Proteomes" id="UP000821845"/>
    </source>
</evidence>
<accession>A0ACB7SLC5</accession>
<sequence>MFSVIVFVVAVACCSVQRCTADDVRATPAVPSSTPNPGGATEELKSASNESLVEAPPPPTTQQLDPDYGESEDDAEDEEEQPANDTQVTASFSDPVIMPLGRSHISL</sequence>